<dbReference type="EMBL" id="JXIG01000628">
    <property type="protein sequence ID" value="KIT96125.1"/>
    <property type="molecule type" value="Genomic_DNA"/>
</dbReference>
<dbReference type="SFLD" id="SFLDS00003">
    <property type="entry name" value="Haloacid_Dehalogenase"/>
    <property type="match status" value="1"/>
</dbReference>
<dbReference type="SFLD" id="SFLDG01129">
    <property type="entry name" value="C1.5:_HAD__Beta-PGM__Phosphata"/>
    <property type="match status" value="1"/>
</dbReference>
<evidence type="ECO:0000313" key="1">
    <source>
        <dbReference type="EMBL" id="KIT96125.1"/>
    </source>
</evidence>
<organism evidence="1 2">
    <name type="scientific">Staphylococcus aureus</name>
    <dbReference type="NCBI Taxonomy" id="1280"/>
    <lineage>
        <taxon>Bacteria</taxon>
        <taxon>Bacillati</taxon>
        <taxon>Bacillota</taxon>
        <taxon>Bacilli</taxon>
        <taxon>Bacillales</taxon>
        <taxon>Staphylococcaceae</taxon>
        <taxon>Staphylococcus</taxon>
    </lineage>
</organism>
<keyword evidence="1" id="KW-0378">Hydrolase</keyword>
<dbReference type="InterPro" id="IPR041492">
    <property type="entry name" value="HAD_2"/>
</dbReference>
<dbReference type="SUPFAM" id="SSF56784">
    <property type="entry name" value="HAD-like"/>
    <property type="match status" value="1"/>
</dbReference>
<dbReference type="GO" id="GO:0005829">
    <property type="term" value="C:cytosol"/>
    <property type="evidence" value="ECO:0007669"/>
    <property type="project" value="TreeGrafter"/>
</dbReference>
<dbReference type="InterPro" id="IPR006549">
    <property type="entry name" value="HAD-SF_hydro_IIIA"/>
</dbReference>
<dbReference type="PANTHER" id="PTHR43434">
    <property type="entry name" value="PHOSPHOGLYCOLATE PHOSPHATASE"/>
    <property type="match status" value="1"/>
</dbReference>
<dbReference type="Pfam" id="PF13419">
    <property type="entry name" value="HAD_2"/>
    <property type="match status" value="1"/>
</dbReference>
<dbReference type="PANTHER" id="PTHR43434:SF1">
    <property type="entry name" value="PHOSPHOGLYCOLATE PHOSPHATASE"/>
    <property type="match status" value="1"/>
</dbReference>
<dbReference type="InterPro" id="IPR036412">
    <property type="entry name" value="HAD-like_sf"/>
</dbReference>
<dbReference type="GO" id="GO:0006281">
    <property type="term" value="P:DNA repair"/>
    <property type="evidence" value="ECO:0007669"/>
    <property type="project" value="TreeGrafter"/>
</dbReference>
<evidence type="ECO:0000313" key="2">
    <source>
        <dbReference type="Proteomes" id="UP000032274"/>
    </source>
</evidence>
<accession>A0AA40MHR1</accession>
<dbReference type="InterPro" id="IPR006439">
    <property type="entry name" value="HAD-SF_hydro_IA"/>
</dbReference>
<proteinExistence type="predicted"/>
<dbReference type="RefSeq" id="WP_000454785.1">
    <property type="nucleotide sequence ID" value="NZ_CP038268.1"/>
</dbReference>
<dbReference type="FunFam" id="1.10.150.240:FF:000028">
    <property type="entry name" value="Hydrolase, haloacid dehalogenase-like family"/>
    <property type="match status" value="1"/>
</dbReference>
<sequence>MEWILFDKDGTLIEFDRSWEKIGVRFVQSLLETFPVHNKEAALRQLGVIKESIDPKSVMGSGSLQQIIQAFNDVTGQDTTDWSKSTSQKLVDERIPEINWVEGVKEALIDLKAKGYQLGIVTSDTKKGVEQFLAHTNATSLFDLIISTEADAYEKPNPKVLSPLFEQYNVDPQKVAIVGDTANDMKTASNANLGMAIGVLTGIATKEELHEADIILNSAADILEALNSKERHSVYVN</sequence>
<reference evidence="1 2" key="1">
    <citation type="submission" date="2015-01" db="EMBL/GenBank/DDBJ databases">
        <title>Characterization of Swiss Staphylococcus aureus strains involved in food poisoning.</title>
        <authorList>
            <person name="Crovadore J."/>
            <person name="Chablais R."/>
            <person name="Tonacini J."/>
            <person name="Schnyder B."/>
            <person name="Lefort F."/>
        </authorList>
    </citation>
    <scope>NUCLEOTIDE SEQUENCE [LARGE SCALE GENOMIC DNA]</scope>
    <source>
        <strain evidence="1 2">SA-120</strain>
    </source>
</reference>
<dbReference type="NCBIfam" id="TIGR01662">
    <property type="entry name" value="HAD-SF-IIIA"/>
    <property type="match status" value="1"/>
</dbReference>
<name>A0AA40MHR1_STAAU</name>
<dbReference type="InterPro" id="IPR050155">
    <property type="entry name" value="HAD-like_hydrolase_sf"/>
</dbReference>
<dbReference type="AlphaFoldDB" id="A0AA40MHR1"/>
<dbReference type="Gene3D" id="3.40.50.1000">
    <property type="entry name" value="HAD superfamily/HAD-like"/>
    <property type="match status" value="1"/>
</dbReference>
<dbReference type="NCBIfam" id="TIGR01549">
    <property type="entry name" value="HAD-SF-IA-v1"/>
    <property type="match status" value="1"/>
</dbReference>
<dbReference type="Proteomes" id="UP000032274">
    <property type="component" value="Unassembled WGS sequence"/>
</dbReference>
<dbReference type="GO" id="GO:0008967">
    <property type="term" value="F:phosphoglycolate phosphatase activity"/>
    <property type="evidence" value="ECO:0007669"/>
    <property type="project" value="TreeGrafter"/>
</dbReference>
<gene>
    <name evidence="1" type="ORF">QU38_09790</name>
</gene>
<comment type="caution">
    <text evidence="1">The sequence shown here is derived from an EMBL/GenBank/DDBJ whole genome shotgun (WGS) entry which is preliminary data.</text>
</comment>
<protein>
    <submittedName>
        <fullName evidence="1">HAD family hydrolase</fullName>
    </submittedName>
</protein>
<dbReference type="InterPro" id="IPR023214">
    <property type="entry name" value="HAD_sf"/>
</dbReference>